<dbReference type="SUPFAM" id="SSF52833">
    <property type="entry name" value="Thioredoxin-like"/>
    <property type="match status" value="1"/>
</dbReference>
<dbReference type="Pfam" id="PF03190">
    <property type="entry name" value="Thioredox_DsbH"/>
    <property type="match status" value="1"/>
</dbReference>
<accession>A0A8J7P6S4</accession>
<dbReference type="Proteomes" id="UP000664277">
    <property type="component" value="Unassembled WGS sequence"/>
</dbReference>
<dbReference type="PANTHER" id="PTHR42899:SF1">
    <property type="entry name" value="SPERMATOGENESIS-ASSOCIATED PROTEIN 20"/>
    <property type="match status" value="1"/>
</dbReference>
<evidence type="ECO:0000313" key="3">
    <source>
        <dbReference type="Proteomes" id="UP000664277"/>
    </source>
</evidence>
<dbReference type="InterPro" id="IPR024705">
    <property type="entry name" value="Ssp411"/>
</dbReference>
<dbReference type="PANTHER" id="PTHR42899">
    <property type="entry name" value="SPERMATOGENESIS-ASSOCIATED PROTEIN 20"/>
    <property type="match status" value="1"/>
</dbReference>
<proteinExistence type="predicted"/>
<organism evidence="2 3">
    <name type="scientific">Candidatus Obscuribacter phosphatis</name>
    <dbReference type="NCBI Taxonomy" id="1906157"/>
    <lineage>
        <taxon>Bacteria</taxon>
        <taxon>Bacillati</taxon>
        <taxon>Candidatus Melainabacteria</taxon>
        <taxon>Candidatus Obscuribacterales</taxon>
        <taxon>Candidatus Obscuribacteraceae</taxon>
        <taxon>Candidatus Obscuribacter</taxon>
    </lineage>
</organism>
<dbReference type="Gene3D" id="3.40.30.10">
    <property type="entry name" value="Glutaredoxin"/>
    <property type="match status" value="1"/>
</dbReference>
<dbReference type="EMBL" id="JAFLCK010000003">
    <property type="protein sequence ID" value="MBN8659459.1"/>
    <property type="molecule type" value="Genomic_DNA"/>
</dbReference>
<protein>
    <submittedName>
        <fullName evidence="2">Thioredoxin domain-containing protein</fullName>
    </submittedName>
</protein>
<dbReference type="PIRSF" id="PIRSF006402">
    <property type="entry name" value="UCP006402_thioredoxin"/>
    <property type="match status" value="1"/>
</dbReference>
<dbReference type="GO" id="GO:0005975">
    <property type="term" value="P:carbohydrate metabolic process"/>
    <property type="evidence" value="ECO:0007669"/>
    <property type="project" value="InterPro"/>
</dbReference>
<sequence length="711" mass="80534">MEKLESQAKKAKKPNRLAGEASTYLKQHALNPVDWFPWGEEALQKAKSEEKPILLSVGYAACHWCHVMEHESFEDDETAEIMNQGFVNIKVDREERTDIDEIYMKAVQVMTGHGGWPMTVFLTPELKPFFGGTYFPPVERHGMPSFKRVLKQVLAAWQNNREDLAASAEELTEHLRLMDRVKSAENSLSDHLKVGDDYLNYGTISSALEKFLRNFDATYGGFGGAPKFPHSFAIELCMRAQDRVSQVQDSRKKDCLTLVEKTLDGMAIGGIHDQIGGGFARYSVDRKWLIPHFEKMLYDNALLARTYLDGYQLKGNRFWLHTAERILSFVDRELGTEIGGFYSSLDADSEGEEGKFYVFTREELKQILGERDGLWFADLMGVSESGNFEHGQSVLHFQKPPQTLAKERDLNYEDFMQRVTELGDKLLIEREKRVRPGRDEKILTSWNALMFSAFIQAYQVTGKDEYRLRAEKGLRFLLEHLLVQDKTGKRLLRVYGSKLPGYLDDYGAAILALLDMASIDTDGVWLKTAVELADSVLALFADSEEGGFFYTAKDHETLIVRPRSHFDGSVPSGTSSTCMAFLRLARLTNLVRFEQAADDILKLYGPNLTRLSDQFANLICCLDFKLSQPKEIAVVLPAKEEKGETELLLALYKNYSPSKVVAVKREGTESDLELFKGRESKGGTTIYVCQNFTCQAPIADAKALSEEMKNW</sequence>
<dbReference type="InterPro" id="IPR004879">
    <property type="entry name" value="Ssp411-like_TRX"/>
</dbReference>
<dbReference type="AlphaFoldDB" id="A0A8J7P6S4"/>
<comment type="caution">
    <text evidence="2">The sequence shown here is derived from an EMBL/GenBank/DDBJ whole genome shotgun (WGS) entry which is preliminary data.</text>
</comment>
<evidence type="ECO:0000259" key="1">
    <source>
        <dbReference type="Pfam" id="PF03190"/>
    </source>
</evidence>
<dbReference type="InterPro" id="IPR036249">
    <property type="entry name" value="Thioredoxin-like_sf"/>
</dbReference>
<dbReference type="Gene3D" id="1.50.10.10">
    <property type="match status" value="1"/>
</dbReference>
<name>A0A8J7P6S4_9BACT</name>
<gene>
    <name evidence="2" type="ORF">J0M35_03780</name>
</gene>
<evidence type="ECO:0000313" key="2">
    <source>
        <dbReference type="EMBL" id="MBN8659459.1"/>
    </source>
</evidence>
<feature type="domain" description="Spermatogenesis-associated protein 20-like TRX" evidence="1">
    <location>
        <begin position="15"/>
        <end position="175"/>
    </location>
</feature>
<dbReference type="InterPro" id="IPR008928">
    <property type="entry name" value="6-hairpin_glycosidase_sf"/>
</dbReference>
<dbReference type="SUPFAM" id="SSF48208">
    <property type="entry name" value="Six-hairpin glycosidases"/>
    <property type="match status" value="1"/>
</dbReference>
<dbReference type="InterPro" id="IPR012341">
    <property type="entry name" value="6hp_glycosidase-like_sf"/>
</dbReference>
<dbReference type="CDD" id="cd02955">
    <property type="entry name" value="SSP411"/>
    <property type="match status" value="1"/>
</dbReference>
<reference evidence="2" key="1">
    <citation type="submission" date="2021-02" db="EMBL/GenBank/DDBJ databases">
        <title>Genome-Resolved Metagenomics of a Microbial Community Performing Photosynthetic Biological Nutrient Removal.</title>
        <authorList>
            <person name="Mcdaniel E.A."/>
        </authorList>
    </citation>
    <scope>NUCLEOTIDE SEQUENCE</scope>
    <source>
        <strain evidence="2">UWPOB_OBS1</strain>
    </source>
</reference>